<evidence type="ECO:0000259" key="9">
    <source>
        <dbReference type="Pfam" id="PF00696"/>
    </source>
</evidence>
<keyword evidence="10" id="KW-0934">Plastid</keyword>
<geneLocation type="plastid" evidence="10"/>
<dbReference type="GO" id="GO:0042450">
    <property type="term" value="P:L-arginine biosynthetic process via ornithine"/>
    <property type="evidence" value="ECO:0007669"/>
    <property type="project" value="UniProtKB-UniRule"/>
</dbReference>
<dbReference type="Gene3D" id="3.40.1160.10">
    <property type="entry name" value="Acetylglutamate kinase-like"/>
    <property type="match status" value="1"/>
</dbReference>
<gene>
    <name evidence="8 10" type="primary">argB</name>
    <name evidence="10" type="ORF">Aspa_166</name>
</gene>
<dbReference type="GO" id="GO:0005524">
    <property type="term" value="F:ATP binding"/>
    <property type="evidence" value="ECO:0007669"/>
    <property type="project" value="UniProtKB-UniRule"/>
</dbReference>
<proteinExistence type="inferred from homology"/>
<dbReference type="PRINTS" id="PR00474">
    <property type="entry name" value="GLU5KINASE"/>
</dbReference>
<feature type="domain" description="Aspartate/glutamate/uridylate kinase" evidence="9">
    <location>
        <begin position="24"/>
        <end position="261"/>
    </location>
</feature>
<accession>A0A1C9CCE3</accession>
<dbReference type="RefSeq" id="YP_009294562.1">
    <property type="nucleotide sequence ID" value="NC_031148.1"/>
</dbReference>
<comment type="function">
    <text evidence="8">Catalyzes the ATP-dependent phosphorylation of N-acetyl-L-glutamate.</text>
</comment>
<evidence type="ECO:0000256" key="1">
    <source>
        <dbReference type="ARBA" id="ARBA00004828"/>
    </source>
</evidence>
<feature type="site" description="Transition state stabilizer" evidence="8">
    <location>
        <position position="29"/>
    </location>
</feature>
<dbReference type="UniPathway" id="UPA00068">
    <property type="reaction ID" value="UER00107"/>
</dbReference>
<keyword evidence="3 8" id="KW-0028">Amino-acid biosynthesis</keyword>
<keyword evidence="6 8" id="KW-0418">Kinase</keyword>
<evidence type="ECO:0000313" key="10">
    <source>
        <dbReference type="EMBL" id="AOM66045.1"/>
    </source>
</evidence>
<dbReference type="PANTHER" id="PTHR23342">
    <property type="entry name" value="N-ACETYLGLUTAMATE SYNTHASE"/>
    <property type="match status" value="1"/>
</dbReference>
<dbReference type="InterPro" id="IPR004662">
    <property type="entry name" value="AcgluKinase_fam"/>
</dbReference>
<dbReference type="NCBIfam" id="TIGR00761">
    <property type="entry name" value="argB"/>
    <property type="match status" value="1"/>
</dbReference>
<dbReference type="SUPFAM" id="SSF53633">
    <property type="entry name" value="Carbamate kinase-like"/>
    <property type="match status" value="1"/>
</dbReference>
<dbReference type="CDD" id="cd04250">
    <property type="entry name" value="AAK_NAGK-C"/>
    <property type="match status" value="1"/>
</dbReference>
<feature type="binding site" evidence="8">
    <location>
        <begin position="64"/>
        <end position="65"/>
    </location>
    <ligand>
        <name>substrate</name>
    </ligand>
</feature>
<evidence type="ECO:0000256" key="6">
    <source>
        <dbReference type="ARBA" id="ARBA00022777"/>
    </source>
</evidence>
<evidence type="ECO:0000256" key="5">
    <source>
        <dbReference type="ARBA" id="ARBA00022741"/>
    </source>
</evidence>
<dbReference type="PIRSF" id="PIRSF000728">
    <property type="entry name" value="NAGK"/>
    <property type="match status" value="1"/>
</dbReference>
<dbReference type="GeneID" id="29070546"/>
<keyword evidence="7 8" id="KW-0067">ATP-binding</keyword>
<organism evidence="10">
    <name type="scientific">Asparagopsis taxiformis</name>
    <dbReference type="NCBI Taxonomy" id="260499"/>
    <lineage>
        <taxon>Eukaryota</taxon>
        <taxon>Rhodophyta</taxon>
        <taxon>Florideophyceae</taxon>
        <taxon>Rhodymeniophycidae</taxon>
        <taxon>Bonnemaisoniales</taxon>
        <taxon>Bonnemaisoniaceae</taxon>
        <taxon>Asparagopsis</taxon>
    </lineage>
</organism>
<keyword evidence="4 8" id="KW-0808">Transferase</keyword>
<evidence type="ECO:0000256" key="3">
    <source>
        <dbReference type="ARBA" id="ARBA00022605"/>
    </source>
</evidence>
<evidence type="ECO:0000256" key="7">
    <source>
        <dbReference type="ARBA" id="ARBA00022840"/>
    </source>
</evidence>
<dbReference type="GO" id="GO:0005737">
    <property type="term" value="C:cytoplasm"/>
    <property type="evidence" value="ECO:0007669"/>
    <property type="project" value="InterPro"/>
</dbReference>
<dbReference type="InterPro" id="IPR001048">
    <property type="entry name" value="Asp/Glu/Uridylate_kinase"/>
</dbReference>
<keyword evidence="2 8" id="KW-0055">Arginine biosynthesis</keyword>
<dbReference type="GO" id="GO:0003991">
    <property type="term" value="F:acetylglutamate kinase activity"/>
    <property type="evidence" value="ECO:0007669"/>
    <property type="project" value="UniProtKB-UniRule"/>
</dbReference>
<feature type="binding site" evidence="8">
    <location>
        <position position="86"/>
    </location>
    <ligand>
        <name>substrate</name>
    </ligand>
</feature>
<feature type="binding site" evidence="8">
    <location>
        <position position="179"/>
    </location>
    <ligand>
        <name>substrate</name>
    </ligand>
</feature>
<dbReference type="EMBL" id="KX284717">
    <property type="protein sequence ID" value="AOM66045.1"/>
    <property type="molecule type" value="Genomic_DNA"/>
</dbReference>
<comment type="catalytic activity">
    <reaction evidence="8">
        <text>N-acetyl-L-glutamate + ATP = N-acetyl-L-glutamyl 5-phosphate + ADP</text>
        <dbReference type="Rhea" id="RHEA:14629"/>
        <dbReference type="ChEBI" id="CHEBI:30616"/>
        <dbReference type="ChEBI" id="CHEBI:44337"/>
        <dbReference type="ChEBI" id="CHEBI:57936"/>
        <dbReference type="ChEBI" id="CHEBI:456216"/>
        <dbReference type="EC" id="2.7.2.8"/>
    </reaction>
</comment>
<dbReference type="InterPro" id="IPR041727">
    <property type="entry name" value="NAGK-C"/>
</dbReference>
<dbReference type="InterPro" id="IPR001057">
    <property type="entry name" value="Glu/AcGlu_kinase"/>
</dbReference>
<comment type="pathway">
    <text evidence="1 8">Amino-acid biosynthesis; L-arginine biosynthesis; N(2)-acetyl-L-ornithine from L-glutamate: step 2/4.</text>
</comment>
<sequence>MLSNSDRVQILSESLPFIQKFAGKIFVIKYGGAAMTNGQLKKKVIDDLLLLSYIGIRPILVHGGGPMINHWLKKINIEPKFHNGIRVTDRDTMEVVEMVLVGKVNKDLVTLLNKKCSVAIGLSGQDGNLITASRLFDSQDNLIGKVDRINVKILHLLLDQGYIPVIASVANDDSGQAYNINADTVAGAVASSLKAEKLILLTDTAGIMYDTNDINTLIKSLRVDEIEELIQKKIISGGMIPKVKCGIKALQENVNSVHIIDGRIEHAMLLEILTLDGIGSMLSL</sequence>
<dbReference type="HAMAP" id="MF_00082">
    <property type="entry name" value="ArgB"/>
    <property type="match status" value="1"/>
</dbReference>
<keyword evidence="5 8" id="KW-0547">Nucleotide-binding</keyword>
<protein>
    <recommendedName>
        <fullName evidence="8">Acetylglutamate kinase</fullName>
        <ecNumber evidence="8">2.7.2.8</ecNumber>
    </recommendedName>
    <alternativeName>
        <fullName evidence="8">N-acetyl-L-glutamate 5-phosphotransferase</fullName>
    </alternativeName>
    <alternativeName>
        <fullName evidence="8">NAG kinase</fullName>
        <shortName evidence="8">NAGK</shortName>
    </alternativeName>
</protein>
<dbReference type="EC" id="2.7.2.8" evidence="8"/>
<comment type="similarity">
    <text evidence="8">Belongs to the acetylglutamate kinase family. ArgB subfamily.</text>
</comment>
<reference evidence="10" key="1">
    <citation type="journal article" date="2016" name="BMC Biol.">
        <title>Parallel evolution of highly conserved plastid genome architecture in red seaweeds and seed plants.</title>
        <authorList>
            <person name="Lee J."/>
            <person name="Cho C.H."/>
            <person name="Park S.I."/>
            <person name="Choi J.W."/>
            <person name="Song H.S."/>
            <person name="West J.A."/>
            <person name="Bhattacharya D."/>
            <person name="Yoon H.S."/>
        </authorList>
    </citation>
    <scope>NUCLEOTIDE SEQUENCE</scope>
</reference>
<evidence type="ECO:0000256" key="8">
    <source>
        <dbReference type="HAMAP-Rule" id="MF_00082"/>
    </source>
</evidence>
<feature type="site" description="Transition state stabilizer" evidence="8">
    <location>
        <position position="242"/>
    </location>
</feature>
<name>A0A1C9CCE3_9FLOR</name>
<dbReference type="InterPro" id="IPR037528">
    <property type="entry name" value="ArgB"/>
</dbReference>
<dbReference type="PANTHER" id="PTHR23342:SF0">
    <property type="entry name" value="N-ACETYLGLUTAMATE SYNTHASE, MITOCHONDRIAL"/>
    <property type="match status" value="1"/>
</dbReference>
<dbReference type="Pfam" id="PF00696">
    <property type="entry name" value="AA_kinase"/>
    <property type="match status" value="1"/>
</dbReference>
<dbReference type="InterPro" id="IPR036393">
    <property type="entry name" value="AceGlu_kinase-like_sf"/>
</dbReference>
<dbReference type="AlphaFoldDB" id="A0A1C9CCE3"/>
<dbReference type="FunFam" id="3.40.1160.10:FF:000004">
    <property type="entry name" value="Acetylglutamate kinase"/>
    <property type="match status" value="1"/>
</dbReference>
<evidence type="ECO:0000256" key="4">
    <source>
        <dbReference type="ARBA" id="ARBA00022679"/>
    </source>
</evidence>
<evidence type="ECO:0000256" key="2">
    <source>
        <dbReference type="ARBA" id="ARBA00022571"/>
    </source>
</evidence>